<protein>
    <recommendedName>
        <fullName evidence="4">DNA polymerase zeta catalytic subunit</fullName>
        <ecNumber evidence="3">2.7.7.7</ecNumber>
    </recommendedName>
</protein>
<evidence type="ECO:0000256" key="12">
    <source>
        <dbReference type="ARBA" id="ARBA00023014"/>
    </source>
</evidence>
<dbReference type="Gene3D" id="3.90.1600.10">
    <property type="entry name" value="Palm domain of DNA polymerase"/>
    <property type="match status" value="1"/>
</dbReference>
<name>A0A915HU68_ROMCU</name>
<keyword evidence="5" id="KW-0808">Transferase</keyword>
<keyword evidence="6" id="KW-0548">Nucleotidyltransferase</keyword>
<comment type="similarity">
    <text evidence="2">Belongs to the DNA polymerase type-B family.</text>
</comment>
<reference evidence="17" key="1">
    <citation type="submission" date="2022-11" db="UniProtKB">
        <authorList>
            <consortium name="WormBaseParasite"/>
        </authorList>
    </citation>
    <scope>IDENTIFICATION</scope>
</reference>
<dbReference type="InterPro" id="IPR006134">
    <property type="entry name" value="DNA-dir_DNA_pol_B_multi_dom"/>
</dbReference>
<keyword evidence="10" id="KW-0239">DNA-directed DNA polymerase</keyword>
<dbReference type="Gene3D" id="1.10.287.690">
    <property type="entry name" value="Helix hairpin bin"/>
    <property type="match status" value="1"/>
</dbReference>
<dbReference type="InterPro" id="IPR030559">
    <property type="entry name" value="PolZ_Rev3"/>
</dbReference>
<evidence type="ECO:0000256" key="13">
    <source>
        <dbReference type="ARBA" id="ARBA00023204"/>
    </source>
</evidence>
<dbReference type="PROSITE" id="PS00116">
    <property type="entry name" value="DNA_POLYMERASE_B"/>
    <property type="match status" value="1"/>
</dbReference>
<evidence type="ECO:0000256" key="6">
    <source>
        <dbReference type="ARBA" id="ARBA00022695"/>
    </source>
</evidence>
<proteinExistence type="inferred from homology"/>
<dbReference type="GO" id="GO:0000166">
    <property type="term" value="F:nucleotide binding"/>
    <property type="evidence" value="ECO:0007669"/>
    <property type="project" value="InterPro"/>
</dbReference>
<dbReference type="PANTHER" id="PTHR45812:SF1">
    <property type="entry name" value="DNA POLYMERASE ZETA CATALYTIC SUBUNIT"/>
    <property type="match status" value="1"/>
</dbReference>
<dbReference type="GO" id="GO:0003887">
    <property type="term" value="F:DNA-directed DNA polymerase activity"/>
    <property type="evidence" value="ECO:0007669"/>
    <property type="project" value="UniProtKB-KW"/>
</dbReference>
<evidence type="ECO:0000256" key="2">
    <source>
        <dbReference type="ARBA" id="ARBA00005755"/>
    </source>
</evidence>
<dbReference type="WBParaSite" id="nRc.2.0.1.t04947-RA">
    <property type="protein sequence ID" value="nRc.2.0.1.t04947-RA"/>
    <property type="gene ID" value="nRc.2.0.1.g04947"/>
</dbReference>
<dbReference type="InterPro" id="IPR017964">
    <property type="entry name" value="DNA-dir_DNA_pol_B_CS"/>
</dbReference>
<dbReference type="OMA" id="IMRGDIN"/>
<organism evidence="16 17">
    <name type="scientific">Romanomermis culicivorax</name>
    <name type="common">Nematode worm</name>
    <dbReference type="NCBI Taxonomy" id="13658"/>
    <lineage>
        <taxon>Eukaryota</taxon>
        <taxon>Metazoa</taxon>
        <taxon>Ecdysozoa</taxon>
        <taxon>Nematoda</taxon>
        <taxon>Enoplea</taxon>
        <taxon>Dorylaimia</taxon>
        <taxon>Mermithida</taxon>
        <taxon>Mermithoidea</taxon>
        <taxon>Mermithidae</taxon>
        <taxon>Romanomermis</taxon>
    </lineage>
</organism>
<evidence type="ECO:0000256" key="9">
    <source>
        <dbReference type="ARBA" id="ARBA00022833"/>
    </source>
</evidence>
<dbReference type="GO" id="GO:0042276">
    <property type="term" value="P:error-prone translesion synthesis"/>
    <property type="evidence" value="ECO:0007669"/>
    <property type="project" value="TreeGrafter"/>
</dbReference>
<dbReference type="AlphaFoldDB" id="A0A915HU68"/>
<dbReference type="FunFam" id="1.10.287.690:FF:000002">
    <property type="entry name" value="DNA polymerase zeta"/>
    <property type="match status" value="1"/>
</dbReference>
<dbReference type="Pfam" id="PF00136">
    <property type="entry name" value="DNA_pol_B"/>
    <property type="match status" value="1"/>
</dbReference>
<keyword evidence="16" id="KW-1185">Reference proteome</keyword>
<evidence type="ECO:0000256" key="14">
    <source>
        <dbReference type="ARBA" id="ARBA00049244"/>
    </source>
</evidence>
<evidence type="ECO:0000256" key="5">
    <source>
        <dbReference type="ARBA" id="ARBA00022679"/>
    </source>
</evidence>
<sequence>MTDEKSLHISPAGVAFVKSKVRKGLLPIMLEDILNTRIMVKECMKFPSVDKNLRKILDNRQLGLKLIANVTYGYTSANFSGRMPCVEVADSIVHKGRETLERAIDYVNGTKKYGAEVIYGDTDSLFVLVRNKSKQDAFEIGKEIATEITKLNPFPVKLKFEKVYHPCVLQTKKRYVGYSYESEDQKEPVFDAKGIETVRRDTCEVVSKMLEKMIHVLFRSSGDLQAVKECLTKQFDKILSDRLPLSNFIFAKEYRGRKYYKQKASIPALKIIRENLRSDPRSEPHIHERVPYVILNGEPGCTLISCVNDPNALSSSHPHELNNLNYEYYIVKQIGPALNRILNILGADCLQWYREMSRNMHHLRTREEISVG</sequence>
<keyword evidence="12" id="KW-0411">Iron-sulfur</keyword>
<keyword evidence="8" id="KW-0227">DNA damage</keyword>
<evidence type="ECO:0000256" key="11">
    <source>
        <dbReference type="ARBA" id="ARBA00023004"/>
    </source>
</evidence>
<evidence type="ECO:0000259" key="15">
    <source>
        <dbReference type="Pfam" id="PF00136"/>
    </source>
</evidence>
<evidence type="ECO:0000256" key="4">
    <source>
        <dbReference type="ARBA" id="ARBA00021589"/>
    </source>
</evidence>
<evidence type="ECO:0000256" key="3">
    <source>
        <dbReference type="ARBA" id="ARBA00012417"/>
    </source>
</evidence>
<comment type="catalytic activity">
    <reaction evidence="14">
        <text>DNA(n) + a 2'-deoxyribonucleoside 5'-triphosphate = DNA(n+1) + diphosphate</text>
        <dbReference type="Rhea" id="RHEA:22508"/>
        <dbReference type="Rhea" id="RHEA-COMP:17339"/>
        <dbReference type="Rhea" id="RHEA-COMP:17340"/>
        <dbReference type="ChEBI" id="CHEBI:33019"/>
        <dbReference type="ChEBI" id="CHEBI:61560"/>
        <dbReference type="ChEBI" id="CHEBI:173112"/>
        <dbReference type="EC" id="2.7.7.7"/>
    </reaction>
</comment>
<dbReference type="PANTHER" id="PTHR45812">
    <property type="entry name" value="DNA POLYMERASE ZETA CATALYTIC SUBUNIT"/>
    <property type="match status" value="1"/>
</dbReference>
<dbReference type="GO" id="GO:0046872">
    <property type="term" value="F:metal ion binding"/>
    <property type="evidence" value="ECO:0007669"/>
    <property type="project" value="UniProtKB-KW"/>
</dbReference>
<dbReference type="InterPro" id="IPR043502">
    <property type="entry name" value="DNA/RNA_pol_sf"/>
</dbReference>
<dbReference type="GO" id="GO:0000724">
    <property type="term" value="P:double-strand break repair via homologous recombination"/>
    <property type="evidence" value="ECO:0007669"/>
    <property type="project" value="TreeGrafter"/>
</dbReference>
<evidence type="ECO:0000256" key="8">
    <source>
        <dbReference type="ARBA" id="ARBA00022763"/>
    </source>
</evidence>
<dbReference type="SUPFAM" id="SSF56672">
    <property type="entry name" value="DNA/RNA polymerases"/>
    <property type="match status" value="1"/>
</dbReference>
<dbReference type="EC" id="2.7.7.7" evidence="3"/>
<evidence type="ECO:0000313" key="16">
    <source>
        <dbReference type="Proteomes" id="UP000887565"/>
    </source>
</evidence>
<keyword evidence="7" id="KW-0479">Metal-binding</keyword>
<keyword evidence="11" id="KW-0408">Iron</keyword>
<accession>A0A915HU68</accession>
<dbReference type="GO" id="GO:0003677">
    <property type="term" value="F:DNA binding"/>
    <property type="evidence" value="ECO:0007669"/>
    <property type="project" value="InterPro"/>
</dbReference>
<comment type="cofactor">
    <cofactor evidence="1">
        <name>[4Fe-4S] cluster</name>
        <dbReference type="ChEBI" id="CHEBI:49883"/>
    </cofactor>
</comment>
<evidence type="ECO:0000256" key="7">
    <source>
        <dbReference type="ARBA" id="ARBA00022723"/>
    </source>
</evidence>
<keyword evidence="13" id="KW-0234">DNA repair</keyword>
<evidence type="ECO:0000256" key="1">
    <source>
        <dbReference type="ARBA" id="ARBA00001966"/>
    </source>
</evidence>
<dbReference type="GO" id="GO:0005634">
    <property type="term" value="C:nucleus"/>
    <property type="evidence" value="ECO:0007669"/>
    <property type="project" value="TreeGrafter"/>
</dbReference>
<dbReference type="Gene3D" id="1.10.132.60">
    <property type="entry name" value="DNA polymerase family B, C-terminal domain"/>
    <property type="match status" value="1"/>
</dbReference>
<dbReference type="GO" id="GO:0051536">
    <property type="term" value="F:iron-sulfur cluster binding"/>
    <property type="evidence" value="ECO:0007669"/>
    <property type="project" value="UniProtKB-KW"/>
</dbReference>
<evidence type="ECO:0000313" key="17">
    <source>
        <dbReference type="WBParaSite" id="nRc.2.0.1.t04947-RA"/>
    </source>
</evidence>
<evidence type="ECO:0000256" key="10">
    <source>
        <dbReference type="ARBA" id="ARBA00022932"/>
    </source>
</evidence>
<dbReference type="InterPro" id="IPR023211">
    <property type="entry name" value="DNA_pol_palm_dom_sf"/>
</dbReference>
<dbReference type="Proteomes" id="UP000887565">
    <property type="component" value="Unplaced"/>
</dbReference>
<feature type="domain" description="DNA-directed DNA polymerase family B multifunctional" evidence="15">
    <location>
        <begin position="4"/>
        <end position="343"/>
    </location>
</feature>
<dbReference type="InterPro" id="IPR042087">
    <property type="entry name" value="DNA_pol_B_thumb"/>
</dbReference>
<keyword evidence="9" id="KW-0862">Zinc</keyword>
<dbReference type="GO" id="GO:0016035">
    <property type="term" value="C:zeta DNA polymerase complex"/>
    <property type="evidence" value="ECO:0007669"/>
    <property type="project" value="InterPro"/>
</dbReference>